<proteinExistence type="inferred from homology"/>
<protein>
    <submittedName>
        <fullName evidence="5">Thioredoxin domain-containing protein</fullName>
    </submittedName>
</protein>
<dbReference type="PANTHER" id="PTHR45672">
    <property type="entry name" value="PROTEIN DISULFIDE-ISOMERASE C17H9.14C-RELATED"/>
    <property type="match status" value="1"/>
</dbReference>
<keyword evidence="2" id="KW-0732">Signal</keyword>
<organism evidence="5 6">
    <name type="scientific">Aureococcus anophagefferens</name>
    <name type="common">Harmful bloom alga</name>
    <dbReference type="NCBI Taxonomy" id="44056"/>
    <lineage>
        <taxon>Eukaryota</taxon>
        <taxon>Sar</taxon>
        <taxon>Stramenopiles</taxon>
        <taxon>Ochrophyta</taxon>
        <taxon>Pelagophyceae</taxon>
        <taxon>Pelagomonadales</taxon>
        <taxon>Pelagomonadaceae</taxon>
        <taxon>Aureococcus</taxon>
    </lineage>
</organism>
<accession>A0ABR1G096</accession>
<reference evidence="5 6" key="1">
    <citation type="submission" date="2024-03" db="EMBL/GenBank/DDBJ databases">
        <title>Aureococcus anophagefferens CCMP1851 and Kratosvirus quantuckense: Draft genome of a second virus-susceptible host strain in the model system.</title>
        <authorList>
            <person name="Chase E."/>
            <person name="Truchon A.R."/>
            <person name="Schepens W."/>
            <person name="Wilhelm S.W."/>
        </authorList>
    </citation>
    <scope>NUCLEOTIDE SEQUENCE [LARGE SCALE GENOMIC DNA]</scope>
    <source>
        <strain evidence="5 6">CCMP1851</strain>
    </source>
</reference>
<dbReference type="InterPro" id="IPR013766">
    <property type="entry name" value="Thioredoxin_domain"/>
</dbReference>
<feature type="domain" description="Thioredoxin" evidence="4">
    <location>
        <begin position="1"/>
        <end position="71"/>
    </location>
</feature>
<evidence type="ECO:0000313" key="6">
    <source>
        <dbReference type="Proteomes" id="UP001363151"/>
    </source>
</evidence>
<dbReference type="InterPro" id="IPR036249">
    <property type="entry name" value="Thioredoxin-like_sf"/>
</dbReference>
<evidence type="ECO:0000256" key="1">
    <source>
        <dbReference type="ARBA" id="ARBA00006347"/>
    </source>
</evidence>
<keyword evidence="6" id="KW-1185">Reference proteome</keyword>
<dbReference type="Proteomes" id="UP001363151">
    <property type="component" value="Unassembled WGS sequence"/>
</dbReference>
<sequence length="206" mass="22666">MKPAWDALSQDYEGSKTVLVADVDCTAAGKSLCARFKVSGFPTIKYFNPPNHVGEDYDGGRSLDQLRAFAESELKIACSPTSKASCSKEELAQLEKDLAIPAAARTAELVKIYEAMDADAEKHDAYLEELQARYDEAEEALEARNAAVEPRVKQLKAAGTTLPEGFKRRDEEDEDEEDEDEEDDDDDDEGDADGDDDDDDEGSDEL</sequence>
<evidence type="ECO:0000313" key="5">
    <source>
        <dbReference type="EMBL" id="KAK7241940.1"/>
    </source>
</evidence>
<name>A0ABR1G096_AURAN</name>
<dbReference type="Pfam" id="PF00085">
    <property type="entry name" value="Thioredoxin"/>
    <property type="match status" value="1"/>
</dbReference>
<evidence type="ECO:0000256" key="3">
    <source>
        <dbReference type="SAM" id="MobiDB-lite"/>
    </source>
</evidence>
<dbReference type="SUPFAM" id="SSF52833">
    <property type="entry name" value="Thioredoxin-like"/>
    <property type="match status" value="1"/>
</dbReference>
<dbReference type="InterPro" id="IPR051063">
    <property type="entry name" value="PDI"/>
</dbReference>
<dbReference type="EMBL" id="JBBJCI010000151">
    <property type="protein sequence ID" value="KAK7241940.1"/>
    <property type="molecule type" value="Genomic_DNA"/>
</dbReference>
<evidence type="ECO:0000256" key="2">
    <source>
        <dbReference type="ARBA" id="ARBA00022729"/>
    </source>
</evidence>
<evidence type="ECO:0000259" key="4">
    <source>
        <dbReference type="Pfam" id="PF00085"/>
    </source>
</evidence>
<feature type="compositionally biased region" description="Acidic residues" evidence="3">
    <location>
        <begin position="171"/>
        <end position="206"/>
    </location>
</feature>
<gene>
    <name evidence="5" type="ORF">SO694_00018049</name>
</gene>
<comment type="similarity">
    <text evidence="1">Belongs to the protein disulfide isomerase family.</text>
</comment>
<dbReference type="PANTHER" id="PTHR45672:SF3">
    <property type="entry name" value="THIOREDOXIN DOMAIN-CONTAINING PROTEIN 5"/>
    <property type="match status" value="1"/>
</dbReference>
<comment type="caution">
    <text evidence="5">The sequence shown here is derived from an EMBL/GenBank/DDBJ whole genome shotgun (WGS) entry which is preliminary data.</text>
</comment>
<feature type="region of interest" description="Disordered" evidence="3">
    <location>
        <begin position="145"/>
        <end position="206"/>
    </location>
</feature>
<dbReference type="Gene3D" id="3.40.30.10">
    <property type="entry name" value="Glutaredoxin"/>
    <property type="match status" value="1"/>
</dbReference>